<dbReference type="EMBL" id="DF933819">
    <property type="protein sequence ID" value="GAM37244.1"/>
    <property type="molecule type" value="Genomic_DNA"/>
</dbReference>
<dbReference type="AlphaFoldDB" id="A0A0B8N4K5"/>
<organism evidence="1 2">
    <name type="scientific">Talaromyces pinophilus</name>
    <name type="common">Penicillium pinophilum</name>
    <dbReference type="NCBI Taxonomy" id="128442"/>
    <lineage>
        <taxon>Eukaryota</taxon>
        <taxon>Fungi</taxon>
        <taxon>Dikarya</taxon>
        <taxon>Ascomycota</taxon>
        <taxon>Pezizomycotina</taxon>
        <taxon>Eurotiomycetes</taxon>
        <taxon>Eurotiomycetidae</taxon>
        <taxon>Eurotiales</taxon>
        <taxon>Trichocomaceae</taxon>
        <taxon>Talaromyces</taxon>
        <taxon>Talaromyces sect. Talaromyces</taxon>
    </lineage>
</organism>
<evidence type="ECO:0000313" key="2">
    <source>
        <dbReference type="Proteomes" id="UP000053095"/>
    </source>
</evidence>
<proteinExistence type="predicted"/>
<reference evidence="2" key="1">
    <citation type="journal article" date="2015" name="Genome Announc.">
        <title>Draft genome sequence of Talaromyces cellulolyticus strain Y-94, a source of lignocellulosic biomass-degrading enzymes.</title>
        <authorList>
            <person name="Fujii T."/>
            <person name="Koike H."/>
            <person name="Sawayama S."/>
            <person name="Yano S."/>
            <person name="Inoue H."/>
        </authorList>
    </citation>
    <scope>NUCLEOTIDE SEQUENCE [LARGE SCALE GENOMIC DNA]</scope>
    <source>
        <strain evidence="2">Y-94</strain>
    </source>
</reference>
<accession>A0A0B8N4K5</accession>
<evidence type="ECO:0000313" key="1">
    <source>
        <dbReference type="EMBL" id="GAM37244.1"/>
    </source>
</evidence>
<keyword evidence="2" id="KW-1185">Reference proteome</keyword>
<gene>
    <name evidence="1" type="ORF">TCE0_023r07009</name>
</gene>
<protein>
    <submittedName>
        <fullName evidence="1">Uncharacterized protein</fullName>
    </submittedName>
</protein>
<sequence>MSSAKGSALCLCLSSPDEITLTLGKVSGWPKNKPSKEQFNECAKQQGLVGVSLKRGVPAPTADGDSLSGVCEIANVILTNFLTDVDMKKLAHDICDGAVTYGPGIVTRDLGAIPSLFKLQGGRKKGLTIAHNNRQVQLLATVANIAGIAAKSTLVDLCVQAITYQAETCTTELKYGAFEAKVAHVQKASTSTWRDASGAVQAIFDFGFAMPGTLTIN</sequence>
<dbReference type="Proteomes" id="UP000053095">
    <property type="component" value="Unassembled WGS sequence"/>
</dbReference>
<name>A0A0B8N4K5_TALPI</name>